<protein>
    <recommendedName>
        <fullName evidence="8">Lipid A phosphate methyltransferase</fullName>
    </recommendedName>
</protein>
<keyword evidence="3 5" id="KW-1133">Transmembrane helix</keyword>
<keyword evidence="2 5" id="KW-0812">Transmembrane</keyword>
<organism evidence="6 7">
    <name type="scientific">Tectimicrobiota bacterium</name>
    <dbReference type="NCBI Taxonomy" id="2528274"/>
    <lineage>
        <taxon>Bacteria</taxon>
        <taxon>Pseudomonadati</taxon>
        <taxon>Nitrospinota/Tectimicrobiota group</taxon>
        <taxon>Candidatus Tectimicrobiota</taxon>
    </lineage>
</organism>
<dbReference type="AlphaFoldDB" id="A0A932I3D1"/>
<comment type="subcellular location">
    <subcellularLocation>
        <location evidence="1">Endomembrane system</location>
        <topology evidence="1">Multi-pass membrane protein</topology>
    </subcellularLocation>
</comment>
<feature type="transmembrane region" description="Helical" evidence="5">
    <location>
        <begin position="218"/>
        <end position="236"/>
    </location>
</feature>
<evidence type="ECO:0000256" key="2">
    <source>
        <dbReference type="ARBA" id="ARBA00022692"/>
    </source>
</evidence>
<dbReference type="PANTHER" id="PTHR12714:SF9">
    <property type="entry name" value="PROTEIN-S-ISOPRENYLCYSTEINE O-METHYLTRANSFERASE"/>
    <property type="match status" value="1"/>
</dbReference>
<evidence type="ECO:0000256" key="5">
    <source>
        <dbReference type="SAM" id="Phobius"/>
    </source>
</evidence>
<comment type="caution">
    <text evidence="6">The sequence shown here is derived from an EMBL/GenBank/DDBJ whole genome shotgun (WGS) entry which is preliminary data.</text>
</comment>
<keyword evidence="4 5" id="KW-0472">Membrane</keyword>
<feature type="transmembrane region" description="Helical" evidence="5">
    <location>
        <begin position="105"/>
        <end position="132"/>
    </location>
</feature>
<evidence type="ECO:0000256" key="4">
    <source>
        <dbReference type="ARBA" id="ARBA00023136"/>
    </source>
</evidence>
<feature type="transmembrane region" description="Helical" evidence="5">
    <location>
        <begin position="20"/>
        <end position="39"/>
    </location>
</feature>
<dbReference type="InterPro" id="IPR007318">
    <property type="entry name" value="Phopholipid_MeTrfase"/>
</dbReference>
<evidence type="ECO:0000313" key="7">
    <source>
        <dbReference type="Proteomes" id="UP000782312"/>
    </source>
</evidence>
<dbReference type="EMBL" id="JACPUR010000040">
    <property type="protein sequence ID" value="MBI3129348.1"/>
    <property type="molecule type" value="Genomic_DNA"/>
</dbReference>
<dbReference type="Proteomes" id="UP000782312">
    <property type="component" value="Unassembled WGS sequence"/>
</dbReference>
<dbReference type="GO" id="GO:0016740">
    <property type="term" value="F:transferase activity"/>
    <property type="evidence" value="ECO:0007669"/>
    <property type="project" value="UniProtKB-ARBA"/>
</dbReference>
<accession>A0A932I3D1</accession>
<evidence type="ECO:0008006" key="8">
    <source>
        <dbReference type="Google" id="ProtNLM"/>
    </source>
</evidence>
<sequence length="245" mass="28200">MLRDSLARQGDWLFRWRSYIPLLLVPPVAADLLSFRFPLDSPLLDEILEGMCFAIAFCGLAVRGLVAGYAPRGTSGRITSGQKAAELNTAGMYSLCRNPLYLGNFLMGFGVLLFLHSFVVQTLYVLTFFLYYERIIMREEEFLHGKFGESYLRWADRTPAIVPRFRAWRRPALSFSWRTILRREYTSFFAVAAIMTAFEVVGDTILEGRFTFEPEWRAFFGFSLAFYLACMFLKKGTRLLHVPGR</sequence>
<dbReference type="Gene3D" id="1.20.120.1630">
    <property type="match status" value="1"/>
</dbReference>
<dbReference type="PANTHER" id="PTHR12714">
    <property type="entry name" value="PROTEIN-S ISOPRENYLCYSTEINE O-METHYLTRANSFERASE"/>
    <property type="match status" value="1"/>
</dbReference>
<dbReference type="GO" id="GO:0012505">
    <property type="term" value="C:endomembrane system"/>
    <property type="evidence" value="ECO:0007669"/>
    <property type="project" value="UniProtKB-SubCell"/>
</dbReference>
<proteinExistence type="predicted"/>
<evidence type="ECO:0000256" key="3">
    <source>
        <dbReference type="ARBA" id="ARBA00022989"/>
    </source>
</evidence>
<evidence type="ECO:0000313" key="6">
    <source>
        <dbReference type="EMBL" id="MBI3129348.1"/>
    </source>
</evidence>
<gene>
    <name evidence="6" type="ORF">HYZ11_17195</name>
</gene>
<reference evidence="6" key="1">
    <citation type="submission" date="2020-07" db="EMBL/GenBank/DDBJ databases">
        <title>Huge and variable diversity of episymbiotic CPR bacteria and DPANN archaea in groundwater ecosystems.</title>
        <authorList>
            <person name="He C.Y."/>
            <person name="Keren R."/>
            <person name="Whittaker M."/>
            <person name="Farag I.F."/>
            <person name="Doudna J."/>
            <person name="Cate J.H.D."/>
            <person name="Banfield J.F."/>
        </authorList>
    </citation>
    <scope>NUCLEOTIDE SEQUENCE</scope>
    <source>
        <strain evidence="6">NC_groundwater_763_Ag_S-0.2um_68_21</strain>
    </source>
</reference>
<dbReference type="Pfam" id="PF04191">
    <property type="entry name" value="PEMT"/>
    <property type="match status" value="1"/>
</dbReference>
<evidence type="ECO:0000256" key="1">
    <source>
        <dbReference type="ARBA" id="ARBA00004127"/>
    </source>
</evidence>
<name>A0A932I3D1_UNCTE</name>
<feature type="transmembrane region" description="Helical" evidence="5">
    <location>
        <begin position="185"/>
        <end position="206"/>
    </location>
</feature>